<keyword evidence="6" id="KW-0812">Transmembrane</keyword>
<dbReference type="SUPFAM" id="SSF56112">
    <property type="entry name" value="Protein kinase-like (PK-like)"/>
    <property type="match status" value="1"/>
</dbReference>
<keyword evidence="1" id="KW-0808">Transferase</keyword>
<dbReference type="Gene3D" id="3.30.200.20">
    <property type="entry name" value="Phosphorylase Kinase, domain 1"/>
    <property type="match status" value="1"/>
</dbReference>
<dbReference type="Gene3D" id="1.10.510.10">
    <property type="entry name" value="Transferase(Phosphotransferase) domain 1"/>
    <property type="match status" value="1"/>
</dbReference>
<dbReference type="Proteomes" id="UP000256661">
    <property type="component" value="Unassembled WGS sequence"/>
</dbReference>
<feature type="region of interest" description="Disordered" evidence="5">
    <location>
        <begin position="264"/>
        <end position="295"/>
    </location>
</feature>
<evidence type="ECO:0000313" key="8">
    <source>
        <dbReference type="EMBL" id="REE98913.1"/>
    </source>
</evidence>
<gene>
    <name evidence="8" type="ORF">DFJ69_4411</name>
</gene>
<evidence type="ECO:0000259" key="7">
    <source>
        <dbReference type="PROSITE" id="PS50011"/>
    </source>
</evidence>
<keyword evidence="4" id="KW-0067">ATP-binding</keyword>
<evidence type="ECO:0000256" key="3">
    <source>
        <dbReference type="ARBA" id="ARBA00022777"/>
    </source>
</evidence>
<dbReference type="PROSITE" id="PS50011">
    <property type="entry name" value="PROTEIN_KINASE_DOM"/>
    <property type="match status" value="1"/>
</dbReference>
<keyword evidence="6" id="KW-1133">Transmembrane helix</keyword>
<organism evidence="8 9">
    <name type="scientific">Thermomonospora umbrina</name>
    <dbReference type="NCBI Taxonomy" id="111806"/>
    <lineage>
        <taxon>Bacteria</taxon>
        <taxon>Bacillati</taxon>
        <taxon>Actinomycetota</taxon>
        <taxon>Actinomycetes</taxon>
        <taxon>Streptosporangiales</taxon>
        <taxon>Thermomonosporaceae</taxon>
        <taxon>Thermomonospora</taxon>
    </lineage>
</organism>
<dbReference type="CDD" id="cd14014">
    <property type="entry name" value="STKc_PknB_like"/>
    <property type="match status" value="1"/>
</dbReference>
<sequence>MPSLPLEADDPREIGQYRLLARLGEGGQGIVYLGDGPDGRRVAVKVLKATSEAALSRFAREMESAKRVAPFCTAAVLDSSTAGRHPYVVSEFVEGPSLQQRVQERGPLEGGDLDRLMVNTASGLTAIHGAGIVHRDLKPANVLLGPDGPRVVDFGIARAVDAETHTQMVGTPAYFAPEWLRGEPPTPASDVFAWAGTMVYAATGRPPFGGGGNIPALMHRISSEQPDLSGVPDRVLGLLLECLDKDPQRRPTARALLVRLADPSAERTVPPSDAAPPVQTAGVPLGRQETVTASPVKRRGRTGLLVGATVVVTALVVLGTVGLVALLGDDDGDPNRTLPGSTSSRPETTSNGGTAQPTGGTTTGSGQGVPAAFSGTWEGKVSTPSLLGGTNDTDVTLTLTEGSADGRAVYHAWGCTNALKLTAAGPSTADFTETVVTDKADTSICTGGTVKLTLDGGGLRYESPNLIGGGTTTGTLRRG</sequence>
<dbReference type="PANTHER" id="PTHR43289">
    <property type="entry name" value="MITOGEN-ACTIVATED PROTEIN KINASE KINASE KINASE 20-RELATED"/>
    <property type="match status" value="1"/>
</dbReference>
<dbReference type="InterPro" id="IPR000719">
    <property type="entry name" value="Prot_kinase_dom"/>
</dbReference>
<keyword evidence="3 8" id="KW-0418">Kinase</keyword>
<keyword evidence="6" id="KW-0472">Membrane</keyword>
<dbReference type="GO" id="GO:0004674">
    <property type="term" value="F:protein serine/threonine kinase activity"/>
    <property type="evidence" value="ECO:0007669"/>
    <property type="project" value="UniProtKB-KW"/>
</dbReference>
<dbReference type="OrthoDB" id="3915799at2"/>
<evidence type="ECO:0000256" key="6">
    <source>
        <dbReference type="SAM" id="Phobius"/>
    </source>
</evidence>
<evidence type="ECO:0000256" key="5">
    <source>
        <dbReference type="SAM" id="MobiDB-lite"/>
    </source>
</evidence>
<dbReference type="EMBL" id="QTTT01000001">
    <property type="protein sequence ID" value="REE98913.1"/>
    <property type="molecule type" value="Genomic_DNA"/>
</dbReference>
<feature type="compositionally biased region" description="Polar residues" evidence="5">
    <location>
        <begin position="382"/>
        <end position="392"/>
    </location>
</feature>
<reference evidence="8 9" key="1">
    <citation type="submission" date="2018-08" db="EMBL/GenBank/DDBJ databases">
        <title>Sequencing the genomes of 1000 actinobacteria strains.</title>
        <authorList>
            <person name="Klenk H.-P."/>
        </authorList>
    </citation>
    <scope>NUCLEOTIDE SEQUENCE [LARGE SCALE GENOMIC DNA]</scope>
    <source>
        <strain evidence="8 9">DSM 43927</strain>
    </source>
</reference>
<dbReference type="InterPro" id="IPR011009">
    <property type="entry name" value="Kinase-like_dom_sf"/>
</dbReference>
<dbReference type="GO" id="GO:0005524">
    <property type="term" value="F:ATP binding"/>
    <property type="evidence" value="ECO:0007669"/>
    <property type="project" value="UniProtKB-KW"/>
</dbReference>
<keyword evidence="2" id="KW-0547">Nucleotide-binding</keyword>
<evidence type="ECO:0000256" key="1">
    <source>
        <dbReference type="ARBA" id="ARBA00022679"/>
    </source>
</evidence>
<keyword evidence="8" id="KW-0723">Serine/threonine-protein kinase</keyword>
<dbReference type="Pfam" id="PF00069">
    <property type="entry name" value="Pkinase"/>
    <property type="match status" value="1"/>
</dbReference>
<feature type="region of interest" description="Disordered" evidence="5">
    <location>
        <begin position="328"/>
        <end position="392"/>
    </location>
</feature>
<protein>
    <submittedName>
        <fullName evidence="8">Serine/threonine protein kinase</fullName>
    </submittedName>
</protein>
<dbReference type="PROSITE" id="PS00108">
    <property type="entry name" value="PROTEIN_KINASE_ST"/>
    <property type="match status" value="1"/>
</dbReference>
<feature type="compositionally biased region" description="Polar residues" evidence="5">
    <location>
        <begin position="338"/>
        <end position="351"/>
    </location>
</feature>
<feature type="domain" description="Protein kinase" evidence="7">
    <location>
        <begin position="17"/>
        <end position="265"/>
    </location>
</feature>
<keyword evidence="9" id="KW-1185">Reference proteome</keyword>
<feature type="transmembrane region" description="Helical" evidence="6">
    <location>
        <begin position="304"/>
        <end position="327"/>
    </location>
</feature>
<dbReference type="SMART" id="SM00220">
    <property type="entry name" value="S_TKc"/>
    <property type="match status" value="1"/>
</dbReference>
<proteinExistence type="predicted"/>
<name>A0A3D9SXZ0_9ACTN</name>
<evidence type="ECO:0000313" key="9">
    <source>
        <dbReference type="Proteomes" id="UP000256661"/>
    </source>
</evidence>
<evidence type="ECO:0000256" key="4">
    <source>
        <dbReference type="ARBA" id="ARBA00022840"/>
    </source>
</evidence>
<dbReference type="PANTHER" id="PTHR43289:SF34">
    <property type="entry name" value="SERINE_THREONINE-PROTEIN KINASE YBDM-RELATED"/>
    <property type="match status" value="1"/>
</dbReference>
<dbReference type="RefSeq" id="WP_116024304.1">
    <property type="nucleotide sequence ID" value="NZ_QTTT01000001.1"/>
</dbReference>
<dbReference type="InterPro" id="IPR008271">
    <property type="entry name" value="Ser/Thr_kinase_AS"/>
</dbReference>
<dbReference type="AlphaFoldDB" id="A0A3D9SXZ0"/>
<evidence type="ECO:0000256" key="2">
    <source>
        <dbReference type="ARBA" id="ARBA00022741"/>
    </source>
</evidence>
<comment type="caution">
    <text evidence="8">The sequence shown here is derived from an EMBL/GenBank/DDBJ whole genome shotgun (WGS) entry which is preliminary data.</text>
</comment>
<accession>A0A3D9SXZ0</accession>